<dbReference type="Gene3D" id="1.25.10.10">
    <property type="entry name" value="Leucine-rich Repeat Variant"/>
    <property type="match status" value="1"/>
</dbReference>
<organism evidence="10 11">
    <name type="scientific">Tieghemostelium lacteum</name>
    <name type="common">Slime mold</name>
    <name type="synonym">Dictyostelium lacteum</name>
    <dbReference type="NCBI Taxonomy" id="361077"/>
    <lineage>
        <taxon>Eukaryota</taxon>
        <taxon>Amoebozoa</taxon>
        <taxon>Evosea</taxon>
        <taxon>Eumycetozoa</taxon>
        <taxon>Dictyostelia</taxon>
        <taxon>Dictyosteliales</taxon>
        <taxon>Raperosteliaceae</taxon>
        <taxon>Tieghemostelium</taxon>
    </lineage>
</organism>
<dbReference type="GO" id="GO:0031267">
    <property type="term" value="F:small GTPase binding"/>
    <property type="evidence" value="ECO:0007669"/>
    <property type="project" value="InterPro"/>
</dbReference>
<dbReference type="InParanoid" id="A0A152A113"/>
<feature type="region of interest" description="Disordered" evidence="8">
    <location>
        <begin position="612"/>
        <end position="634"/>
    </location>
</feature>
<gene>
    <name evidence="10" type="ORF">DLAC_03920</name>
</gene>
<proteinExistence type="predicted"/>
<comment type="caution">
    <text evidence="10">The sequence shown here is derived from an EMBL/GenBank/DDBJ whole genome shotgun (WGS) entry which is preliminary data.</text>
</comment>
<dbReference type="Pfam" id="PF03810">
    <property type="entry name" value="IBN_N"/>
    <property type="match status" value="1"/>
</dbReference>
<dbReference type="AlphaFoldDB" id="A0A152A113"/>
<dbReference type="InterPro" id="IPR034085">
    <property type="entry name" value="TOG"/>
</dbReference>
<dbReference type="Pfam" id="PF25574">
    <property type="entry name" value="TPR_IMB1"/>
    <property type="match status" value="1"/>
</dbReference>
<dbReference type="FunCoup" id="A0A152A113">
    <property type="interactions" value="899"/>
</dbReference>
<dbReference type="OrthoDB" id="7862313at2759"/>
<accession>A0A152A113</accession>
<evidence type="ECO:0000256" key="7">
    <source>
        <dbReference type="ARBA" id="ARBA00023242"/>
    </source>
</evidence>
<dbReference type="PANTHER" id="PTHR10527">
    <property type="entry name" value="IMPORTIN BETA"/>
    <property type="match status" value="1"/>
</dbReference>
<reference evidence="10 11" key="1">
    <citation type="submission" date="2015-12" db="EMBL/GenBank/DDBJ databases">
        <title>Dictyostelia acquired genes for synthesis and detection of signals that induce cell-type specialization by lateral gene transfer from prokaryotes.</title>
        <authorList>
            <person name="Gloeckner G."/>
            <person name="Schaap P."/>
        </authorList>
    </citation>
    <scope>NUCLEOTIDE SEQUENCE [LARGE SCALE GENOMIC DNA]</scope>
    <source>
        <strain evidence="10 11">TK</strain>
    </source>
</reference>
<feature type="region of interest" description="Disordered" evidence="8">
    <location>
        <begin position="796"/>
        <end position="829"/>
    </location>
</feature>
<dbReference type="Proteomes" id="UP000076078">
    <property type="component" value="Unassembled WGS sequence"/>
</dbReference>
<evidence type="ECO:0000259" key="9">
    <source>
        <dbReference type="PROSITE" id="PS50166"/>
    </source>
</evidence>
<dbReference type="EMBL" id="LODT01000020">
    <property type="protein sequence ID" value="KYQ99952.1"/>
    <property type="molecule type" value="Genomic_DNA"/>
</dbReference>
<dbReference type="InterPro" id="IPR058584">
    <property type="entry name" value="IMB1_TNPO1-like_TPR"/>
</dbReference>
<dbReference type="InterPro" id="IPR011989">
    <property type="entry name" value="ARM-like"/>
</dbReference>
<feature type="compositionally biased region" description="Acidic residues" evidence="8">
    <location>
        <begin position="799"/>
        <end position="829"/>
    </location>
</feature>
<evidence type="ECO:0000256" key="8">
    <source>
        <dbReference type="SAM" id="MobiDB-lite"/>
    </source>
</evidence>
<dbReference type="InterPro" id="IPR001494">
    <property type="entry name" value="Importin-beta_N"/>
</dbReference>
<dbReference type="GO" id="GO:0005737">
    <property type="term" value="C:cytoplasm"/>
    <property type="evidence" value="ECO:0007669"/>
    <property type="project" value="UniProtKB-SubCell"/>
</dbReference>
<keyword evidence="3" id="KW-0813">Transport</keyword>
<keyword evidence="11" id="KW-1185">Reference proteome</keyword>
<evidence type="ECO:0000256" key="5">
    <source>
        <dbReference type="ARBA" id="ARBA00022737"/>
    </source>
</evidence>
<feature type="domain" description="Importin N-terminal" evidence="9">
    <location>
        <begin position="28"/>
        <end position="94"/>
    </location>
</feature>
<comment type="subcellular location">
    <subcellularLocation>
        <location evidence="2">Cytoplasm</location>
    </subcellularLocation>
    <subcellularLocation>
        <location evidence="1">Nucleus</location>
    </subcellularLocation>
</comment>
<dbReference type="InterPro" id="IPR040122">
    <property type="entry name" value="Importin_beta"/>
</dbReference>
<keyword evidence="6" id="KW-0653">Protein transport</keyword>
<dbReference type="SMART" id="SM00913">
    <property type="entry name" value="IBN_N"/>
    <property type="match status" value="1"/>
</dbReference>
<feature type="compositionally biased region" description="Polar residues" evidence="8">
    <location>
        <begin position="612"/>
        <end position="625"/>
    </location>
</feature>
<evidence type="ECO:0000256" key="6">
    <source>
        <dbReference type="ARBA" id="ARBA00022927"/>
    </source>
</evidence>
<sequence>MADIQIQNEIENNLRGLLQPVNEVVQQSTINLNKLLKPTSSSLCLFQILKTNQFVEMRQLSAILLRQKLGSHWIQLHKDHRAQIKSMILPQILSEPSILVKKSISELVISMSKLELSADTWPELFPFLVQLFQSNDPILIQITLHTIECILDNNTPITQHLAYIAEILKVTLSHEQLAVRSAAVKTSGSAISSSLPPSKKAQFLPLLNMMIENVKLFITNDMVSDVCAAFEIFIDLAETIKDSIVEYLQLICHLSFEMASANIDYAMKTSAVEFLDTIIKHKPGFFKKTNLLDKLLKVLYHNMTIDDEETDENIYSASGIAIRECGKKFKSKVVYTEALPLLDIYQQSQDPNVRKASLEIIKHLSYGCMETMKDDMDRVMSIVIRGLQDQSQVVRQYACVCIGVLSQNLHPNIYKYSKTIFPLIFESINTPDDDYVLRCCFALEQFLFNLENAVILPIMDSILTKLFALIQRPNPQVKEFSISVISALALATELEFAPYFDQVLKVIEPFFVDTNKEHSVLKANAFDCLATLVKTVPKDRFKPLVPQLMDLAYKEVNAKSGSEVTEACFSLYSHIFERFGEEVAQYCELIHPQLMEAAMSNEALKKHSNVHSIQGIENESKPNQTSEEKTEEELEDAASFSVYTPMMDVKVAAIHCLSVLATNLPKTYINFCSIIVPQIPALVKYFYPEVRDETLILLQSLVITINHNNPPQKPWTIGDFNNPLNENTKTLLDFSFDIYDQMLNYDDDKVIVARTFECIANTVKLLGPSSIAPYLENVGTNIIKCFNSGLYCQTVNAEDTPDMDDEDEQDDDEQDDENVDDEYIEDEDEEEDLRLVDLASEAIIQIATVSGPQFKVYLETSLPFLLKLTKQSVHHSMRSVVIGTIGETIKVLNCDFSSFFQKLFPLALKWIKEETDDMKQVTTYLLGILIQRCVCATPANYAQALQALSPLLLDNDPEIPPEVSDNTVGCLARIMCTNLSLVTNLDQVLTIYFSKLPLRKELTEVEPVVNSLILLINNKQDLTRPYLSKILSIFATDLAREKLDDKIKQSIVQFVRSLAEKHPSEIQQLISTLPEQQQVILHTNCRS</sequence>
<evidence type="ECO:0000256" key="4">
    <source>
        <dbReference type="ARBA" id="ARBA00022490"/>
    </source>
</evidence>
<dbReference type="OMA" id="ANACGCV"/>
<keyword evidence="7" id="KW-0539">Nucleus</keyword>
<protein>
    <submittedName>
        <fullName evidence="10">Importin 4</fullName>
    </submittedName>
</protein>
<dbReference type="InterPro" id="IPR057672">
    <property type="entry name" value="TPR_IPO4/5"/>
</dbReference>
<evidence type="ECO:0000256" key="1">
    <source>
        <dbReference type="ARBA" id="ARBA00004123"/>
    </source>
</evidence>
<dbReference type="STRING" id="361077.A0A152A113"/>
<evidence type="ECO:0000256" key="2">
    <source>
        <dbReference type="ARBA" id="ARBA00004496"/>
    </source>
</evidence>
<name>A0A152A113_TIELA</name>
<evidence type="ECO:0000256" key="3">
    <source>
        <dbReference type="ARBA" id="ARBA00022448"/>
    </source>
</evidence>
<dbReference type="SMART" id="SM01349">
    <property type="entry name" value="TOG"/>
    <property type="match status" value="1"/>
</dbReference>
<dbReference type="Pfam" id="PF25780">
    <property type="entry name" value="TPR_IPO5"/>
    <property type="match status" value="1"/>
</dbReference>
<dbReference type="InterPro" id="IPR016024">
    <property type="entry name" value="ARM-type_fold"/>
</dbReference>
<dbReference type="SUPFAM" id="SSF48371">
    <property type="entry name" value="ARM repeat"/>
    <property type="match status" value="2"/>
</dbReference>
<keyword evidence="5" id="KW-0677">Repeat</keyword>
<keyword evidence="4" id="KW-0963">Cytoplasm</keyword>
<dbReference type="PROSITE" id="PS50166">
    <property type="entry name" value="IMPORTIN_B_NT"/>
    <property type="match status" value="1"/>
</dbReference>
<dbReference type="GO" id="GO:0006606">
    <property type="term" value="P:protein import into nucleus"/>
    <property type="evidence" value="ECO:0007669"/>
    <property type="project" value="InterPro"/>
</dbReference>
<evidence type="ECO:0000313" key="10">
    <source>
        <dbReference type="EMBL" id="KYQ99952.1"/>
    </source>
</evidence>
<evidence type="ECO:0000313" key="11">
    <source>
        <dbReference type="Proteomes" id="UP000076078"/>
    </source>
</evidence>